<sequence>MSSMLRVENLESGYGSMQVLWKPSLEVKKGSITSLLGPNGAGKTTLLQTILGSVEPSGGSIIYEERDVTHSPTHEKVDMGIVLAPEGKHLFVGMSVHENLIMGAFPKEAKKYIDASLSMVYSLFPILKERTKQIAGLLSGGEQQMLTIARALMSKPKLIMLDEPSQGLAPLLVQLVFETIEKMKVEIGLTILLVEQNVEASLKAADYVYIMHEGRIKAEGGPEEIGASRDIREAYLGI</sequence>
<keyword evidence="5" id="KW-0029">Amino-acid transport</keyword>
<name>A0A8J6TCF2_9BACT</name>
<dbReference type="Gene3D" id="3.40.50.300">
    <property type="entry name" value="P-loop containing nucleotide triphosphate hydrolases"/>
    <property type="match status" value="1"/>
</dbReference>
<dbReference type="PANTHER" id="PTHR43820:SF4">
    <property type="entry name" value="HIGH-AFFINITY BRANCHED-CHAIN AMINO ACID TRANSPORT ATP-BINDING PROTEIN LIVF"/>
    <property type="match status" value="1"/>
</dbReference>
<dbReference type="SUPFAM" id="SSF52540">
    <property type="entry name" value="P-loop containing nucleoside triphosphate hydrolases"/>
    <property type="match status" value="1"/>
</dbReference>
<evidence type="ECO:0000313" key="7">
    <source>
        <dbReference type="EMBL" id="MBC8199993.1"/>
    </source>
</evidence>
<keyword evidence="4 7" id="KW-0067">ATP-binding</keyword>
<dbReference type="InterPro" id="IPR003439">
    <property type="entry name" value="ABC_transporter-like_ATP-bd"/>
</dbReference>
<dbReference type="InterPro" id="IPR027417">
    <property type="entry name" value="P-loop_NTPase"/>
</dbReference>
<evidence type="ECO:0000256" key="3">
    <source>
        <dbReference type="ARBA" id="ARBA00022741"/>
    </source>
</evidence>
<dbReference type="SMART" id="SM00382">
    <property type="entry name" value="AAA"/>
    <property type="match status" value="1"/>
</dbReference>
<dbReference type="AlphaFoldDB" id="A0A8J6TCF2"/>
<evidence type="ECO:0000313" key="8">
    <source>
        <dbReference type="Proteomes" id="UP000603545"/>
    </source>
</evidence>
<dbReference type="InterPro" id="IPR017871">
    <property type="entry name" value="ABC_transporter-like_CS"/>
</dbReference>
<feature type="domain" description="ABC transporter" evidence="6">
    <location>
        <begin position="5"/>
        <end position="238"/>
    </location>
</feature>
<evidence type="ECO:0000256" key="1">
    <source>
        <dbReference type="ARBA" id="ARBA00005417"/>
    </source>
</evidence>
<dbReference type="EMBL" id="JACNLL010000073">
    <property type="protein sequence ID" value="MBC8199993.1"/>
    <property type="molecule type" value="Genomic_DNA"/>
</dbReference>
<gene>
    <name evidence="7" type="ORF">H8E80_08125</name>
</gene>
<evidence type="ECO:0000256" key="4">
    <source>
        <dbReference type="ARBA" id="ARBA00022840"/>
    </source>
</evidence>
<protein>
    <submittedName>
        <fullName evidence="7">ABC transporter ATP-binding protein</fullName>
    </submittedName>
</protein>
<proteinExistence type="inferred from homology"/>
<keyword evidence="3" id="KW-0547">Nucleotide-binding</keyword>
<evidence type="ECO:0000256" key="2">
    <source>
        <dbReference type="ARBA" id="ARBA00022448"/>
    </source>
</evidence>
<reference evidence="7 8" key="1">
    <citation type="submission" date="2020-08" db="EMBL/GenBank/DDBJ databases">
        <title>Bridging the membrane lipid divide: bacteria of the FCB group superphylum have the potential to synthesize archaeal ether lipids.</title>
        <authorList>
            <person name="Villanueva L."/>
            <person name="Von Meijenfeldt F.A.B."/>
            <person name="Westbye A.B."/>
            <person name="Yadav S."/>
            <person name="Hopmans E.C."/>
            <person name="Dutilh B.E."/>
            <person name="Sinninghe Damste J.S."/>
        </authorList>
    </citation>
    <scope>NUCLEOTIDE SEQUENCE [LARGE SCALE GENOMIC DNA]</scope>
    <source>
        <strain evidence="7">NIOZ-UU82</strain>
    </source>
</reference>
<dbReference type="InterPro" id="IPR003593">
    <property type="entry name" value="AAA+_ATPase"/>
</dbReference>
<organism evidence="7 8">
    <name type="scientific">Candidatus Desulfaltia bathyphila</name>
    <dbReference type="NCBI Taxonomy" id="2841697"/>
    <lineage>
        <taxon>Bacteria</taxon>
        <taxon>Pseudomonadati</taxon>
        <taxon>Thermodesulfobacteriota</taxon>
        <taxon>Desulfobacteria</taxon>
        <taxon>Desulfobacterales</taxon>
        <taxon>Desulfobacterales incertae sedis</taxon>
        <taxon>Candidatus Desulfaltia</taxon>
    </lineage>
</organism>
<dbReference type="CDD" id="cd03224">
    <property type="entry name" value="ABC_TM1139_LivF_branched"/>
    <property type="match status" value="1"/>
</dbReference>
<dbReference type="Pfam" id="PF00005">
    <property type="entry name" value="ABC_tran"/>
    <property type="match status" value="1"/>
</dbReference>
<dbReference type="InterPro" id="IPR052156">
    <property type="entry name" value="BCAA_Transport_ATP-bd_LivF"/>
</dbReference>
<dbReference type="PROSITE" id="PS50893">
    <property type="entry name" value="ABC_TRANSPORTER_2"/>
    <property type="match status" value="1"/>
</dbReference>
<evidence type="ECO:0000256" key="5">
    <source>
        <dbReference type="ARBA" id="ARBA00022970"/>
    </source>
</evidence>
<comment type="similarity">
    <text evidence="1">Belongs to the ABC transporter superfamily.</text>
</comment>
<dbReference type="GO" id="GO:0015807">
    <property type="term" value="P:L-amino acid transport"/>
    <property type="evidence" value="ECO:0007669"/>
    <property type="project" value="TreeGrafter"/>
</dbReference>
<accession>A0A8J6TCF2</accession>
<dbReference type="PROSITE" id="PS00211">
    <property type="entry name" value="ABC_TRANSPORTER_1"/>
    <property type="match status" value="1"/>
</dbReference>
<dbReference type="GO" id="GO:0005524">
    <property type="term" value="F:ATP binding"/>
    <property type="evidence" value="ECO:0007669"/>
    <property type="project" value="UniProtKB-KW"/>
</dbReference>
<dbReference type="GO" id="GO:0016887">
    <property type="term" value="F:ATP hydrolysis activity"/>
    <property type="evidence" value="ECO:0007669"/>
    <property type="project" value="InterPro"/>
</dbReference>
<keyword evidence="2" id="KW-0813">Transport</keyword>
<comment type="caution">
    <text evidence="7">The sequence shown here is derived from an EMBL/GenBank/DDBJ whole genome shotgun (WGS) entry which is preliminary data.</text>
</comment>
<dbReference type="Proteomes" id="UP000603545">
    <property type="component" value="Unassembled WGS sequence"/>
</dbReference>
<evidence type="ECO:0000259" key="6">
    <source>
        <dbReference type="PROSITE" id="PS50893"/>
    </source>
</evidence>
<dbReference type="PANTHER" id="PTHR43820">
    <property type="entry name" value="HIGH-AFFINITY BRANCHED-CHAIN AMINO ACID TRANSPORT ATP-BINDING PROTEIN LIVF"/>
    <property type="match status" value="1"/>
</dbReference>
<dbReference type="GO" id="GO:0015658">
    <property type="term" value="F:branched-chain amino acid transmembrane transporter activity"/>
    <property type="evidence" value="ECO:0007669"/>
    <property type="project" value="TreeGrafter"/>
</dbReference>